<dbReference type="AlphaFoldDB" id="A0A1I3QII6"/>
<accession>A0A1I3QII6</accession>
<evidence type="ECO:0000313" key="2">
    <source>
        <dbReference type="Proteomes" id="UP000198649"/>
    </source>
</evidence>
<evidence type="ECO:0000313" key="1">
    <source>
        <dbReference type="EMBL" id="SFJ33339.1"/>
    </source>
</evidence>
<proteinExistence type="predicted"/>
<dbReference type="EMBL" id="FOQG01000025">
    <property type="protein sequence ID" value="SFJ33339.1"/>
    <property type="molecule type" value="Genomic_DNA"/>
</dbReference>
<gene>
    <name evidence="1" type="ORF">SAMN05216561_12538</name>
</gene>
<evidence type="ECO:0008006" key="3">
    <source>
        <dbReference type="Google" id="ProtNLM"/>
    </source>
</evidence>
<organism evidence="1 2">
    <name type="scientific">Nocardioides psychrotolerans</name>
    <dbReference type="NCBI Taxonomy" id="1005945"/>
    <lineage>
        <taxon>Bacteria</taxon>
        <taxon>Bacillati</taxon>
        <taxon>Actinomycetota</taxon>
        <taxon>Actinomycetes</taxon>
        <taxon>Propionibacteriales</taxon>
        <taxon>Nocardioidaceae</taxon>
        <taxon>Nocardioides</taxon>
    </lineage>
</organism>
<keyword evidence="2" id="KW-1185">Reference proteome</keyword>
<protein>
    <recommendedName>
        <fullName evidence="3">PE family protein</fullName>
    </recommendedName>
</protein>
<dbReference type="OrthoDB" id="3781658at2"/>
<dbReference type="RefSeq" id="WP_091117267.1">
    <property type="nucleotide sequence ID" value="NZ_BKAF01000035.1"/>
</dbReference>
<dbReference type="STRING" id="1005945.SAMN05216561_12538"/>
<dbReference type="Proteomes" id="UP000198649">
    <property type="component" value="Unassembled WGS sequence"/>
</dbReference>
<sequence length="136" mass="14500">MPTFNDPAADAAEAQQALRGLAYATRSIDDPTQVYSVLGSLSAAAASLEQSLHQLATFHDGPARKRAWVTGDDRAGRAVSSQISWELHRAGEILRQVAVSLDHAHEVVASIAYDTSSDFPLVPEPSRPTPSHGLSL</sequence>
<reference evidence="1 2" key="1">
    <citation type="submission" date="2016-10" db="EMBL/GenBank/DDBJ databases">
        <authorList>
            <person name="de Groot N.N."/>
        </authorList>
    </citation>
    <scope>NUCLEOTIDE SEQUENCE [LARGE SCALE GENOMIC DNA]</scope>
    <source>
        <strain evidence="1 2">CGMCC 1.11156</strain>
    </source>
</reference>
<name>A0A1I3QII6_9ACTN</name>